<dbReference type="PANTHER" id="PTHR10192">
    <property type="entry name" value="MOLYBDOPTERIN BIOSYNTHESIS PROTEIN"/>
    <property type="match status" value="1"/>
</dbReference>
<keyword evidence="7" id="KW-0808">Transferase</keyword>
<feature type="domain" description="MoaB/Mog" evidence="9">
    <location>
        <begin position="210"/>
        <end position="346"/>
    </location>
</feature>
<gene>
    <name evidence="10" type="ORF">G443_002860</name>
</gene>
<comment type="function">
    <text evidence="1 7">Catalyzes the insertion of molybdate into adenylated molybdopterin with the concomitant release of AMP.</text>
</comment>
<dbReference type="InterPro" id="IPR038987">
    <property type="entry name" value="MoeA-like"/>
</dbReference>
<dbReference type="SUPFAM" id="SSF53218">
    <property type="entry name" value="Molybdenum cofactor biosynthesis proteins"/>
    <property type="match status" value="1"/>
</dbReference>
<dbReference type="Gene3D" id="2.40.340.10">
    <property type="entry name" value="MoeA, C-terminal, domain IV"/>
    <property type="match status" value="1"/>
</dbReference>
<feature type="region of interest" description="Disordered" evidence="8">
    <location>
        <begin position="1"/>
        <end position="29"/>
    </location>
</feature>
<dbReference type="Gene3D" id="2.170.190.11">
    <property type="entry name" value="Molybdopterin biosynthesis moea protein, domain 3"/>
    <property type="match status" value="1"/>
</dbReference>
<dbReference type="CDD" id="cd00887">
    <property type="entry name" value="MoeA"/>
    <property type="match status" value="1"/>
</dbReference>
<evidence type="ECO:0000256" key="6">
    <source>
        <dbReference type="ARBA" id="ARBA00047317"/>
    </source>
</evidence>
<dbReference type="Proteomes" id="UP000791080">
    <property type="component" value="Unassembled WGS sequence"/>
</dbReference>
<dbReference type="SUPFAM" id="SSF63867">
    <property type="entry name" value="MoeA C-terminal domain-like"/>
    <property type="match status" value="1"/>
</dbReference>
<comment type="catalytic activity">
    <reaction evidence="6">
        <text>adenylyl-molybdopterin + molybdate = Mo-molybdopterin + AMP + H(+)</text>
        <dbReference type="Rhea" id="RHEA:35047"/>
        <dbReference type="ChEBI" id="CHEBI:15378"/>
        <dbReference type="ChEBI" id="CHEBI:36264"/>
        <dbReference type="ChEBI" id="CHEBI:62727"/>
        <dbReference type="ChEBI" id="CHEBI:71302"/>
        <dbReference type="ChEBI" id="CHEBI:456215"/>
        <dbReference type="EC" id="2.10.1.1"/>
    </reaction>
</comment>
<protein>
    <recommendedName>
        <fullName evidence="7">Molybdopterin molybdenumtransferase</fullName>
        <ecNumber evidence="7">2.10.1.1</ecNumber>
    </recommendedName>
</protein>
<evidence type="ECO:0000256" key="7">
    <source>
        <dbReference type="RuleBase" id="RU365090"/>
    </source>
</evidence>
<dbReference type="Pfam" id="PF00994">
    <property type="entry name" value="MoCF_biosynth"/>
    <property type="match status" value="1"/>
</dbReference>
<dbReference type="InterPro" id="IPR036688">
    <property type="entry name" value="MoeA_C_domain_IV_sf"/>
</dbReference>
<dbReference type="SMART" id="SM00852">
    <property type="entry name" value="MoCF_biosynth"/>
    <property type="match status" value="1"/>
</dbReference>
<comment type="similarity">
    <text evidence="3 7">Belongs to the MoeA family.</text>
</comment>
<keyword evidence="7" id="KW-0479">Metal-binding</keyword>
<evidence type="ECO:0000256" key="8">
    <source>
        <dbReference type="SAM" id="MobiDB-lite"/>
    </source>
</evidence>
<dbReference type="EC" id="2.10.1.1" evidence="7"/>
<dbReference type="EMBL" id="AUBJ02000001">
    <property type="protein sequence ID" value="MCP2332590.1"/>
    <property type="molecule type" value="Genomic_DNA"/>
</dbReference>
<keyword evidence="7" id="KW-0460">Magnesium</keyword>
<organism evidence="10 11">
    <name type="scientific">Actinoalloteichus caeruleus DSM 43889</name>
    <dbReference type="NCBI Taxonomy" id="1120930"/>
    <lineage>
        <taxon>Bacteria</taxon>
        <taxon>Bacillati</taxon>
        <taxon>Actinomycetota</taxon>
        <taxon>Actinomycetes</taxon>
        <taxon>Pseudonocardiales</taxon>
        <taxon>Pseudonocardiaceae</taxon>
        <taxon>Actinoalloteichus</taxon>
        <taxon>Actinoalloteichus cyanogriseus</taxon>
    </lineage>
</organism>
<name>A0ABT1JJA0_ACTCY</name>
<comment type="caution">
    <text evidence="10">The sequence shown here is derived from an EMBL/GenBank/DDBJ whole genome shotgun (WGS) entry which is preliminary data.</text>
</comment>
<accession>A0ABT1JJA0</accession>
<dbReference type="InterPro" id="IPR005111">
    <property type="entry name" value="MoeA_C_domain_IV"/>
</dbReference>
<dbReference type="InterPro" id="IPR036135">
    <property type="entry name" value="MoeA_linker/N_sf"/>
</dbReference>
<evidence type="ECO:0000256" key="5">
    <source>
        <dbReference type="ARBA" id="ARBA00023150"/>
    </source>
</evidence>
<evidence type="ECO:0000313" key="10">
    <source>
        <dbReference type="EMBL" id="MCP2332590.1"/>
    </source>
</evidence>
<reference evidence="10 11" key="1">
    <citation type="submission" date="2022-06" db="EMBL/GenBank/DDBJ databases">
        <title>Genomic Encyclopedia of Type Strains, Phase I: the one thousand microbial genomes (KMG-I) project.</title>
        <authorList>
            <person name="Kyrpides N."/>
        </authorList>
    </citation>
    <scope>NUCLEOTIDE SEQUENCE [LARGE SCALE GENOMIC DNA]</scope>
    <source>
        <strain evidence="10 11">DSM 43889</strain>
    </source>
</reference>
<dbReference type="InterPro" id="IPR005110">
    <property type="entry name" value="MoeA_linker/N"/>
</dbReference>
<dbReference type="Pfam" id="PF03454">
    <property type="entry name" value="MoeA_C"/>
    <property type="match status" value="1"/>
</dbReference>
<dbReference type="SUPFAM" id="SSF63882">
    <property type="entry name" value="MoeA N-terminal region -like"/>
    <property type="match status" value="1"/>
</dbReference>
<keyword evidence="4 7" id="KW-0500">Molybdenum</keyword>
<dbReference type="NCBIfam" id="TIGR00177">
    <property type="entry name" value="molyb_syn"/>
    <property type="match status" value="1"/>
</dbReference>
<evidence type="ECO:0000256" key="2">
    <source>
        <dbReference type="ARBA" id="ARBA00005046"/>
    </source>
</evidence>
<dbReference type="Gene3D" id="3.40.980.10">
    <property type="entry name" value="MoaB/Mog-like domain"/>
    <property type="match status" value="1"/>
</dbReference>
<proteinExistence type="inferred from homology"/>
<evidence type="ECO:0000256" key="4">
    <source>
        <dbReference type="ARBA" id="ARBA00022505"/>
    </source>
</evidence>
<evidence type="ECO:0000313" key="11">
    <source>
        <dbReference type="Proteomes" id="UP000791080"/>
    </source>
</evidence>
<dbReference type="Gene3D" id="3.90.105.10">
    <property type="entry name" value="Molybdopterin biosynthesis moea protein, domain 2"/>
    <property type="match status" value="1"/>
</dbReference>
<dbReference type="NCBIfam" id="NF045515">
    <property type="entry name" value="Glp_gephyrin"/>
    <property type="match status" value="1"/>
</dbReference>
<comment type="pathway">
    <text evidence="2 7">Cofactor biosynthesis; molybdopterin biosynthesis.</text>
</comment>
<sequence length="442" mass="45887">MARVSPGESRGRSHRHAGHHDRVAQDNRTPPLVPVEEHQEHVASLLRPTEVTRSPLEECAGLAMARDLVASIPLPPFRNSAMDGYAVRSVDVAGASPDRPVRLPVTADLPAGAPEVLPLAVGSAQRIMTGAPLPLGADCVVPVEHTDGGTREVAIGLAPEEGRHVRRAGEDVPAGTTVLRRGSELGPAQLGLASALGFAELPVRRRPRVVVLSTGSELVEPGEPLGLGQIYESNAVMLVTAVREAGGHATAVRFVPDDVGALHEAVRPHLADADLLLTTGGVSAGAYEVVKDALAGEGVTFTKVAMQPGMPQGSGRYRGVPVVALPGNPVSALVSFEVFVRPALRRAAGFDVTDRPRSRAVLEGAALSSPSGKRQYRRGSYHLETGAVRVVGAAGSHLLSALAESNCLVEIAPEVTVVEPDTPVEVLLLGGPSRTGGGPGEN</sequence>
<dbReference type="InterPro" id="IPR036425">
    <property type="entry name" value="MoaB/Mog-like_dom_sf"/>
</dbReference>
<evidence type="ECO:0000256" key="1">
    <source>
        <dbReference type="ARBA" id="ARBA00002901"/>
    </source>
</evidence>
<keyword evidence="11" id="KW-1185">Reference proteome</keyword>
<keyword evidence="5 7" id="KW-0501">Molybdenum cofactor biosynthesis</keyword>
<dbReference type="Pfam" id="PF03453">
    <property type="entry name" value="MoeA_N"/>
    <property type="match status" value="1"/>
</dbReference>
<comment type="cofactor">
    <cofactor evidence="7">
        <name>Mg(2+)</name>
        <dbReference type="ChEBI" id="CHEBI:18420"/>
    </cofactor>
</comment>
<dbReference type="InterPro" id="IPR001453">
    <property type="entry name" value="MoaB/Mog_dom"/>
</dbReference>
<evidence type="ECO:0000259" key="9">
    <source>
        <dbReference type="SMART" id="SM00852"/>
    </source>
</evidence>
<evidence type="ECO:0000256" key="3">
    <source>
        <dbReference type="ARBA" id="ARBA00010763"/>
    </source>
</evidence>
<dbReference type="PANTHER" id="PTHR10192:SF5">
    <property type="entry name" value="GEPHYRIN"/>
    <property type="match status" value="1"/>
</dbReference>